<accession>A0A135W9A6</accession>
<dbReference type="Pfam" id="PF13582">
    <property type="entry name" value="Reprolysin_3"/>
    <property type="match status" value="1"/>
</dbReference>
<feature type="signal peptide" evidence="1">
    <location>
        <begin position="1"/>
        <end position="19"/>
    </location>
</feature>
<evidence type="ECO:0000313" key="3">
    <source>
        <dbReference type="EMBL" id="KXH81439.1"/>
    </source>
</evidence>
<dbReference type="InterPro" id="IPR045619">
    <property type="entry name" value="DUF6443"/>
</dbReference>
<dbReference type="OrthoDB" id="2972467at2"/>
<keyword evidence="1" id="KW-0732">Signal</keyword>
<dbReference type="Pfam" id="PF20041">
    <property type="entry name" value="DUF6443"/>
    <property type="match status" value="1"/>
</dbReference>
<dbReference type="EMBL" id="LPUR01000016">
    <property type="protein sequence ID" value="KXH81439.1"/>
    <property type="molecule type" value="Genomic_DNA"/>
</dbReference>
<feature type="chain" id="PRO_5007467443" description="DUF6443 domain-containing protein" evidence="1">
    <location>
        <begin position="20"/>
        <end position="1196"/>
    </location>
</feature>
<evidence type="ECO:0000259" key="2">
    <source>
        <dbReference type="Pfam" id="PF20041"/>
    </source>
</evidence>
<reference evidence="4" key="1">
    <citation type="submission" date="2015-12" db="EMBL/GenBank/DDBJ databases">
        <title>Genome sequence of a biocontrol rhizobacterium Chryseobacterium kwangjuense strain KJ1R5 isolated from pepper (Capsicum annuum L.).</title>
        <authorList>
            <person name="Jeong J.-J."/>
            <person name="Park H."/>
            <person name="Mannaa M."/>
            <person name="Sang M.K."/>
            <person name="Choi I.-G."/>
            <person name="Kim K.D."/>
        </authorList>
    </citation>
    <scope>NUCLEOTIDE SEQUENCE [LARGE SCALE GENOMIC DNA]</scope>
    <source>
        <strain evidence="4">KJ1R5</strain>
    </source>
</reference>
<comment type="caution">
    <text evidence="3">The sequence shown here is derived from an EMBL/GenBank/DDBJ whole genome shotgun (WGS) entry which is preliminary data.</text>
</comment>
<name>A0A135W9A6_9FLAO</name>
<dbReference type="SUPFAM" id="SSF55486">
    <property type="entry name" value="Metalloproteases ('zincins'), catalytic domain"/>
    <property type="match status" value="1"/>
</dbReference>
<dbReference type="InterPro" id="IPR050708">
    <property type="entry name" value="T6SS_VgrG/RHS"/>
</dbReference>
<dbReference type="InterPro" id="IPR022385">
    <property type="entry name" value="Rhs_assc_core"/>
</dbReference>
<dbReference type="AlphaFoldDB" id="A0A135W9A6"/>
<dbReference type="PANTHER" id="PTHR32305:SF15">
    <property type="entry name" value="PROTEIN RHSA-RELATED"/>
    <property type="match status" value="1"/>
</dbReference>
<dbReference type="Proteomes" id="UP000070513">
    <property type="component" value="Unassembled WGS sequence"/>
</dbReference>
<sequence length="1196" mass="134067">MKKLIILIVMLLTAYSAQAQLTQEENYIQSKTYLDYNGATPTKTLETVQYLDGLGRPKQVVNVKSSPKGRDVVTHIEYDAFGRQVLDFLPVPQAGTMNGGIVPLSLANATQPDIYGSEKIYSEKVLENSPLDRILEQKQVGTAWSNKPVKFEYSTNIGNDVYQFITTTTWENNATKSSLSFPSTYVANQLYRNAVTDEDGNKTYEYKNGEGQTILVRKMISDTEYADTYYVYNEYNQLAFVIPPKAVNQPITETLLNDLCYQYRYDGRNRLVEKKLPGKGWEYMIYDMQDRLVATQDANLKAKGQWLYTKYDQFGRVAITGIGTGGTRNAEQAIADGYNSNNVNRLETSFFERQGMPVYYGNPDNTYPNSTKWVTLLSLNYYDKTPGYSFNPSVSSVFGETVLTDTPTEGKSTKGLPVLSLVKNIEDDNWTKNYTYYDTKGRGIGTYLINHLGGYTRTESKLDFSGTPQTVITRHKRLDTDTERVITETFTYDHQNRLLVHKHKVDSNPEEILVQNTYNELSQISNKKLGGITASTPLQSIDYQYNIRGWMTKINDPANLNGKLFGYELKYHNPVYSSIAPGRYNGNIAEIDWNMSTVNNLKRYNYTYDKLNRLTDAEYAEPSATNPHNKNYDERLTYDLNGNIASLKRNAIPVSGTTATTVDNLTYQYTGNRLDKVTENALNDTGYEGGNNTIDYDLNGNMINMKDKGIQSMVYNYLNLPDTYTIIQPEPLGGGLTSNVNLSYLYRADGTKLRKNYYKQGRRGSPSSTHITDYLDGFQYSYFDGGGELCMNCRTENAFEEQAYNNLGNTFPGVGLPQWKLDFVPTAEGFYSFTENRYIYQYRDHLGNARVSFAKNSEGVLEVTDTNNYYPFGLNHIQGIFEGANLGSYYSYKYNGKELQETGMYDYGARFYMPDLGRWGVVDPLAEKYNSFSPYNYCVNNPILYVDPDGKDGVVTGTGTKDDPYVVTANYYYTGLSKDQVKGLNSSISDYNNKGNTREIKTGDGKIFVKFNLSAMESKNSESAIASAKGDMAEGADGKNVRWGNVVTNESISGAALANADNMTIRSDNDKIVANSINGVNSEDVFRSTFNHEIGHNLGGVHGDPGGMMDPTETFTDTTRGITSGGPATTRSFNNARVTNDAVRAIMGRIGQTTQVTTSKGNIRTSSYGIVNSIYLNSKENSRVDQEGSNGKISRR</sequence>
<evidence type="ECO:0000313" key="4">
    <source>
        <dbReference type="Proteomes" id="UP000070513"/>
    </source>
</evidence>
<dbReference type="RefSeq" id="WP_062652616.1">
    <property type="nucleotide sequence ID" value="NZ_LPUR01000016.1"/>
</dbReference>
<reference evidence="3 4" key="2">
    <citation type="journal article" date="2016" name="Genome Announc.">
        <title>Draft Genome Sequence of a Biocontrol Rhizobacterium, Chryseobacterium kwangjuense Strain KJ1R5, Isolated from Pepper (Capsicum annuum).</title>
        <authorList>
            <person name="Jeong J.J."/>
            <person name="Park H."/>
            <person name="Park B.H."/>
            <person name="Mannaa M."/>
            <person name="Sang M.K."/>
            <person name="Choi I.G."/>
            <person name="Kim K.D."/>
        </authorList>
    </citation>
    <scope>NUCLEOTIDE SEQUENCE [LARGE SCALE GENOMIC DNA]</scope>
    <source>
        <strain evidence="3 4">KJ1R5</strain>
    </source>
</reference>
<gene>
    <name evidence="3" type="ORF">AU378_17200</name>
</gene>
<evidence type="ECO:0000256" key="1">
    <source>
        <dbReference type="SAM" id="SignalP"/>
    </source>
</evidence>
<protein>
    <recommendedName>
        <fullName evidence="2">DUF6443 domain-containing protein</fullName>
    </recommendedName>
</protein>
<proteinExistence type="predicted"/>
<dbReference type="NCBIfam" id="TIGR03696">
    <property type="entry name" value="Rhs_assc_core"/>
    <property type="match status" value="1"/>
</dbReference>
<feature type="domain" description="DUF6443" evidence="2">
    <location>
        <begin position="30"/>
        <end position="154"/>
    </location>
</feature>
<dbReference type="PANTHER" id="PTHR32305">
    <property type="match status" value="1"/>
</dbReference>
<organism evidence="3 4">
    <name type="scientific">Chryseobacterium kwangjuense</name>
    <dbReference type="NCBI Taxonomy" id="267125"/>
    <lineage>
        <taxon>Bacteria</taxon>
        <taxon>Pseudomonadati</taxon>
        <taxon>Bacteroidota</taxon>
        <taxon>Flavobacteriia</taxon>
        <taxon>Flavobacteriales</taxon>
        <taxon>Weeksellaceae</taxon>
        <taxon>Chryseobacterium group</taxon>
        <taxon>Chryseobacterium</taxon>
    </lineage>
</organism>
<dbReference type="Gene3D" id="2.180.10.10">
    <property type="entry name" value="RHS repeat-associated core"/>
    <property type="match status" value="1"/>
</dbReference>